<proteinExistence type="predicted"/>
<dbReference type="Proteomes" id="UP001185028">
    <property type="component" value="Unassembled WGS sequence"/>
</dbReference>
<dbReference type="Gene3D" id="3.40.630.30">
    <property type="match status" value="1"/>
</dbReference>
<dbReference type="InterPro" id="IPR000182">
    <property type="entry name" value="GNAT_dom"/>
</dbReference>
<keyword evidence="3" id="KW-1185">Reference proteome</keyword>
<dbReference type="Pfam" id="PF13302">
    <property type="entry name" value="Acetyltransf_3"/>
    <property type="match status" value="1"/>
</dbReference>
<dbReference type="InterPro" id="IPR016181">
    <property type="entry name" value="Acyl_CoA_acyltransferase"/>
</dbReference>
<dbReference type="PROSITE" id="PS51186">
    <property type="entry name" value="GNAT"/>
    <property type="match status" value="1"/>
</dbReference>
<name>A0ABU1J5K9_9BACL</name>
<dbReference type="PANTHER" id="PTHR43441">
    <property type="entry name" value="RIBOSOMAL-PROTEIN-SERINE ACETYLTRANSFERASE"/>
    <property type="match status" value="1"/>
</dbReference>
<comment type="caution">
    <text evidence="2">The sequence shown here is derived from an EMBL/GenBank/DDBJ whole genome shotgun (WGS) entry which is preliminary data.</text>
</comment>
<dbReference type="EMBL" id="JAVDQH010000044">
    <property type="protein sequence ID" value="MDR6246795.1"/>
    <property type="molecule type" value="Genomic_DNA"/>
</dbReference>
<evidence type="ECO:0000313" key="3">
    <source>
        <dbReference type="Proteomes" id="UP001185028"/>
    </source>
</evidence>
<dbReference type="RefSeq" id="WP_188775017.1">
    <property type="nucleotide sequence ID" value="NZ_BMMB01000003.1"/>
</dbReference>
<gene>
    <name evidence="2" type="ORF">JOC58_004755</name>
</gene>
<evidence type="ECO:0000259" key="1">
    <source>
        <dbReference type="PROSITE" id="PS51186"/>
    </source>
</evidence>
<reference evidence="2 3" key="1">
    <citation type="submission" date="2023-07" db="EMBL/GenBank/DDBJ databases">
        <title>Genomic Encyclopedia of Type Strains, Phase IV (KMG-IV): sequencing the most valuable type-strain genomes for metagenomic binning, comparative biology and taxonomic classification.</title>
        <authorList>
            <person name="Goeker M."/>
        </authorList>
    </citation>
    <scope>NUCLEOTIDE SEQUENCE [LARGE SCALE GENOMIC DNA]</scope>
    <source>
        <strain evidence="2 3">DSM 22170</strain>
    </source>
</reference>
<accession>A0ABU1J5K9</accession>
<protein>
    <submittedName>
        <fullName evidence="2">RimJ/RimL family protein N-acetyltransferase</fullName>
    </submittedName>
</protein>
<dbReference type="SUPFAM" id="SSF55729">
    <property type="entry name" value="Acyl-CoA N-acyltransferases (Nat)"/>
    <property type="match status" value="1"/>
</dbReference>
<feature type="domain" description="N-acetyltransferase" evidence="1">
    <location>
        <begin position="24"/>
        <end position="187"/>
    </location>
</feature>
<evidence type="ECO:0000313" key="2">
    <source>
        <dbReference type="EMBL" id="MDR6246795.1"/>
    </source>
</evidence>
<sequence length="197" mass="22464">MPNRPSSTHPILLDIPSQLESDRLLIRAPQAGDGAAMNEAIRESMTELQPWMPWAQQIPTVQESEAHLRLAQVKFIERQDLQLLLIEKSTGQFVGSSGLHQIDWQVRKFEIGYWVRTSFTRQGYISEAVRTITEFAIERLGANRIEIRCDANNMPSARVAERCGYTLEGTLRNYKLDSHGSLTNTMIFARVRGSEYE</sequence>
<dbReference type="PANTHER" id="PTHR43441:SF3">
    <property type="entry name" value="ACETYLTRANSFERASE"/>
    <property type="match status" value="1"/>
</dbReference>
<organism evidence="2 3">
    <name type="scientific">Paenibacillus hunanensis</name>
    <dbReference type="NCBI Taxonomy" id="539262"/>
    <lineage>
        <taxon>Bacteria</taxon>
        <taxon>Bacillati</taxon>
        <taxon>Bacillota</taxon>
        <taxon>Bacilli</taxon>
        <taxon>Bacillales</taxon>
        <taxon>Paenibacillaceae</taxon>
        <taxon>Paenibacillus</taxon>
    </lineage>
</organism>
<dbReference type="InterPro" id="IPR051908">
    <property type="entry name" value="Ribosomal_N-acetyltransferase"/>
</dbReference>